<dbReference type="EMBL" id="VFPU01000001">
    <property type="protein sequence ID" value="TQM95913.1"/>
    <property type="molecule type" value="Genomic_DNA"/>
</dbReference>
<dbReference type="GO" id="GO:0016853">
    <property type="term" value="F:isomerase activity"/>
    <property type="evidence" value="ECO:0007669"/>
    <property type="project" value="UniProtKB-KW"/>
</dbReference>
<gene>
    <name evidence="2" type="ORF">FB476_0763</name>
</gene>
<proteinExistence type="predicted"/>
<dbReference type="GO" id="GO:0046872">
    <property type="term" value="F:metal ion binding"/>
    <property type="evidence" value="ECO:0007669"/>
    <property type="project" value="InterPro"/>
</dbReference>
<accession>A0A543KLF9</accession>
<reference evidence="2 3" key="1">
    <citation type="submission" date="2019-06" db="EMBL/GenBank/DDBJ databases">
        <title>Sequencing the genomes of 1000 actinobacteria strains.</title>
        <authorList>
            <person name="Klenk H.-P."/>
        </authorList>
    </citation>
    <scope>NUCLEOTIDE SEQUENCE [LARGE SCALE GENOMIC DNA]</scope>
    <source>
        <strain evidence="2 3">DSM 12362</strain>
    </source>
</reference>
<dbReference type="SUPFAM" id="SSF55718">
    <property type="entry name" value="SCP-like"/>
    <property type="match status" value="1"/>
</dbReference>
<dbReference type="OrthoDB" id="5118203at2"/>
<dbReference type="RefSeq" id="WP_141817604.1">
    <property type="nucleotide sequence ID" value="NZ_BAAAIL010000003.1"/>
</dbReference>
<feature type="domain" description="Mycothiol-dependent maleylpyruvate isomerase metal-binding" evidence="1">
    <location>
        <begin position="15"/>
        <end position="146"/>
    </location>
</feature>
<dbReference type="InterPro" id="IPR036527">
    <property type="entry name" value="SCP2_sterol-bd_dom_sf"/>
</dbReference>
<evidence type="ECO:0000259" key="1">
    <source>
        <dbReference type="Pfam" id="PF11716"/>
    </source>
</evidence>
<dbReference type="InterPro" id="IPR034660">
    <property type="entry name" value="DinB/YfiT-like"/>
</dbReference>
<dbReference type="Proteomes" id="UP000315133">
    <property type="component" value="Unassembled WGS sequence"/>
</dbReference>
<dbReference type="InterPro" id="IPR017517">
    <property type="entry name" value="Maleyloyr_isom"/>
</dbReference>
<dbReference type="InterPro" id="IPR024344">
    <property type="entry name" value="MDMPI_metal-binding"/>
</dbReference>
<keyword evidence="3" id="KW-1185">Reference proteome</keyword>
<name>A0A543KLF9_9MICO</name>
<evidence type="ECO:0000313" key="3">
    <source>
        <dbReference type="Proteomes" id="UP000315133"/>
    </source>
</evidence>
<organism evidence="2 3">
    <name type="scientific">Ornithinimicrobium humiphilum</name>
    <dbReference type="NCBI Taxonomy" id="125288"/>
    <lineage>
        <taxon>Bacteria</taxon>
        <taxon>Bacillati</taxon>
        <taxon>Actinomycetota</taxon>
        <taxon>Actinomycetes</taxon>
        <taxon>Micrococcales</taxon>
        <taxon>Ornithinimicrobiaceae</taxon>
        <taxon>Ornithinimicrobium</taxon>
    </lineage>
</organism>
<dbReference type="NCBIfam" id="TIGR03083">
    <property type="entry name" value="maleylpyruvate isomerase family mycothiol-dependent enzyme"/>
    <property type="match status" value="1"/>
</dbReference>
<keyword evidence="2" id="KW-0413">Isomerase</keyword>
<dbReference type="Pfam" id="PF11716">
    <property type="entry name" value="MDMPI_N"/>
    <property type="match status" value="1"/>
</dbReference>
<dbReference type="SUPFAM" id="SSF109854">
    <property type="entry name" value="DinB/YfiT-like putative metalloenzymes"/>
    <property type="match status" value="1"/>
</dbReference>
<dbReference type="Gene3D" id="1.20.120.450">
    <property type="entry name" value="dinb family like domain"/>
    <property type="match status" value="1"/>
</dbReference>
<keyword evidence="2" id="KW-0670">Pyruvate</keyword>
<protein>
    <submittedName>
        <fullName evidence="2">Maleylpyruvate isomerase</fullName>
    </submittedName>
</protein>
<sequence>MTNRAAANLELLDVETDRLLTTCTRLTDPSRATLCEGWDVATLLTHVARNADALCNLVQWAVDGQERPAYASDEQRDAEIAEGASRPLEEIHADVRDTAFRFREHAAALTGPAGEAEVRTRTGTPVQGHQVIAMRILEVVFHHVDLDTDYTFDQADPGWVARTLRRGVREWDAGGDAPALTLRPEGLDEMTLSGGGPVVAGTPGQLLLWVARGRDAGLSTEVELPQPPPWA</sequence>
<evidence type="ECO:0000313" key="2">
    <source>
        <dbReference type="EMBL" id="TQM95913.1"/>
    </source>
</evidence>
<dbReference type="AlphaFoldDB" id="A0A543KLF9"/>
<comment type="caution">
    <text evidence="2">The sequence shown here is derived from an EMBL/GenBank/DDBJ whole genome shotgun (WGS) entry which is preliminary data.</text>
</comment>